<feature type="region of interest" description="Disordered" evidence="22">
    <location>
        <begin position="4097"/>
        <end position="4142"/>
    </location>
</feature>
<dbReference type="SMART" id="SM00638">
    <property type="entry name" value="LPD_N"/>
    <property type="match status" value="1"/>
</dbReference>
<feature type="region of interest" description="Disordered" evidence="22">
    <location>
        <begin position="3656"/>
        <end position="3691"/>
    </location>
</feature>
<dbReference type="InterPro" id="IPR001747">
    <property type="entry name" value="Vitellogenin_N"/>
</dbReference>
<dbReference type="GO" id="GO:0010608">
    <property type="term" value="P:post-transcriptional regulation of gene expression"/>
    <property type="evidence" value="ECO:0007669"/>
    <property type="project" value="UniProtKB-ARBA"/>
</dbReference>
<dbReference type="GO" id="GO:0120020">
    <property type="term" value="F:cholesterol transfer activity"/>
    <property type="evidence" value="ECO:0007669"/>
    <property type="project" value="TreeGrafter"/>
</dbReference>
<feature type="compositionally biased region" description="Pro residues" evidence="22">
    <location>
        <begin position="3674"/>
        <end position="3683"/>
    </location>
</feature>
<dbReference type="PROSITE" id="PS50303">
    <property type="entry name" value="PUM_HD"/>
    <property type="match status" value="1"/>
</dbReference>
<dbReference type="SMART" id="SM00025">
    <property type="entry name" value="Pumilio"/>
    <property type="match status" value="7"/>
</dbReference>
<accession>A0A8D3CHC0</accession>
<organism evidence="25 26">
    <name type="scientific">Scophthalmus maximus</name>
    <name type="common">Turbot</name>
    <name type="synonym">Psetta maxima</name>
    <dbReference type="NCBI Taxonomy" id="52904"/>
    <lineage>
        <taxon>Eukaryota</taxon>
        <taxon>Metazoa</taxon>
        <taxon>Chordata</taxon>
        <taxon>Craniata</taxon>
        <taxon>Vertebrata</taxon>
        <taxon>Euteleostomi</taxon>
        <taxon>Actinopterygii</taxon>
        <taxon>Neopterygii</taxon>
        <taxon>Teleostei</taxon>
        <taxon>Neoteleostei</taxon>
        <taxon>Acanthomorphata</taxon>
        <taxon>Carangaria</taxon>
        <taxon>Pleuronectiformes</taxon>
        <taxon>Pleuronectoidei</taxon>
        <taxon>Scophthalmidae</taxon>
        <taxon>Scophthalmus</taxon>
    </lineage>
</organism>
<dbReference type="SUPFAM" id="SSF48431">
    <property type="entry name" value="Lipovitellin-phosvitin complex, superhelical domain"/>
    <property type="match status" value="1"/>
</dbReference>
<keyword evidence="4" id="KW-0813">Transport</keyword>
<dbReference type="GeneTree" id="ENSGT00590000083139"/>
<dbReference type="InterPro" id="IPR016024">
    <property type="entry name" value="ARM-type_fold"/>
</dbReference>
<feature type="repeat" description="Pumilio" evidence="20">
    <location>
        <begin position="4491"/>
        <end position="4526"/>
    </location>
</feature>
<dbReference type="Pfam" id="PF01347">
    <property type="entry name" value="Vitellogenin_N"/>
    <property type="match status" value="1"/>
</dbReference>
<feature type="repeat" description="Pumilio" evidence="20">
    <location>
        <begin position="4638"/>
        <end position="4673"/>
    </location>
</feature>
<dbReference type="GO" id="GO:0034359">
    <property type="term" value="C:mature chylomicron"/>
    <property type="evidence" value="ECO:0007669"/>
    <property type="project" value="TreeGrafter"/>
</dbReference>
<dbReference type="SUPFAM" id="SSF56968">
    <property type="entry name" value="Lipovitellin-phosvitin complex, beta-sheet shell regions"/>
    <property type="match status" value="2"/>
</dbReference>
<feature type="repeat" description="Pumilio" evidence="20">
    <location>
        <begin position="4674"/>
        <end position="4709"/>
    </location>
</feature>
<keyword evidence="8" id="KW-0153">Cholesterol metabolism</keyword>
<dbReference type="InterPro" id="IPR011989">
    <property type="entry name" value="ARM-like"/>
</dbReference>
<name>A0A8D3CHC0_SCOMX</name>
<evidence type="ECO:0000256" key="9">
    <source>
        <dbReference type="ARBA" id="ARBA00022674"/>
    </source>
</evidence>
<keyword evidence="18" id="KW-0753">Steroid metabolism</keyword>
<feature type="repeat" description="Pumilio" evidence="20">
    <location>
        <begin position="4455"/>
        <end position="4490"/>
    </location>
</feature>
<feature type="compositionally biased region" description="Polar residues" evidence="22">
    <location>
        <begin position="4119"/>
        <end position="4141"/>
    </location>
</feature>
<keyword evidence="13" id="KW-0677">Repeat</keyword>
<evidence type="ECO:0000256" key="17">
    <source>
        <dbReference type="ARBA" id="ARBA00023180"/>
    </source>
</evidence>
<keyword evidence="5" id="KW-0963">Cytoplasm</keyword>
<dbReference type="Gene3D" id="2.30.230.10">
    <property type="entry name" value="Lipovitellin, beta-sheet shell regions, chain A"/>
    <property type="match status" value="1"/>
</dbReference>
<feature type="compositionally biased region" description="Polar residues" evidence="22">
    <location>
        <begin position="4245"/>
        <end position="4262"/>
    </location>
</feature>
<dbReference type="Gene3D" id="1.25.10.10">
    <property type="entry name" value="Leucine-rich Repeat Variant"/>
    <property type="match status" value="1"/>
</dbReference>
<evidence type="ECO:0000259" key="23">
    <source>
        <dbReference type="PROSITE" id="PS50303"/>
    </source>
</evidence>
<evidence type="ECO:0000256" key="1">
    <source>
        <dbReference type="ARBA" id="ARBA00004496"/>
    </source>
</evidence>
<dbReference type="GO" id="GO:0034362">
    <property type="term" value="C:low-density lipoprotein particle"/>
    <property type="evidence" value="ECO:0007669"/>
    <property type="project" value="TreeGrafter"/>
</dbReference>
<keyword evidence="10" id="KW-0551">Lipid droplet</keyword>
<evidence type="ECO:0000256" key="15">
    <source>
        <dbReference type="ARBA" id="ARBA00023098"/>
    </source>
</evidence>
<dbReference type="InterPro" id="IPR015255">
    <property type="entry name" value="Vitellinogen_open_b-sht"/>
</dbReference>
<feature type="domain" description="PUM-HD" evidence="23">
    <location>
        <begin position="4435"/>
        <end position="4778"/>
    </location>
</feature>
<keyword evidence="11" id="KW-0427">LDL</keyword>
<evidence type="ECO:0000256" key="8">
    <source>
        <dbReference type="ARBA" id="ARBA00022548"/>
    </source>
</evidence>
<evidence type="ECO:0000259" key="24">
    <source>
        <dbReference type="PROSITE" id="PS51211"/>
    </source>
</evidence>
<dbReference type="GO" id="GO:0050750">
    <property type="term" value="F:low-density lipoprotein particle receptor binding"/>
    <property type="evidence" value="ECO:0007669"/>
    <property type="project" value="TreeGrafter"/>
</dbReference>
<dbReference type="SUPFAM" id="SSF48371">
    <property type="entry name" value="ARM repeat"/>
    <property type="match status" value="1"/>
</dbReference>
<feature type="region of interest" description="Disordered" evidence="22">
    <location>
        <begin position="4353"/>
        <end position="4382"/>
    </location>
</feature>
<dbReference type="GO" id="GO:0006642">
    <property type="term" value="P:triglyceride mobilization"/>
    <property type="evidence" value="ECO:0007669"/>
    <property type="project" value="TreeGrafter"/>
</dbReference>
<keyword evidence="14" id="KW-0445">Lipid transport</keyword>
<evidence type="ECO:0000256" key="5">
    <source>
        <dbReference type="ARBA" id="ARBA00022490"/>
    </source>
</evidence>
<dbReference type="InterPro" id="IPR033712">
    <property type="entry name" value="Pumilio_RNA-bd"/>
</dbReference>
<dbReference type="Gene3D" id="2.20.80.10">
    <property type="entry name" value="Lipovitellin-phosvitin complex, chain A, domain 4"/>
    <property type="match status" value="1"/>
</dbReference>
<dbReference type="PANTHER" id="PTHR13769:SF1">
    <property type="entry name" value="APOLIPOPROTEIN B-100"/>
    <property type="match status" value="1"/>
</dbReference>
<comment type="caution">
    <text evidence="21">Lacks conserved residue(s) required for the propagation of feature annotation.</text>
</comment>
<sequence>MGGTKLCLLLLLGTYTLARKYYVLIFRLMAKRFKNFRRFVYDYEAETFNGVNGATDNKSGSKVSCKVEVDVPQTCSFILRTTECALSEISGVDAEGNAVYRPAAGDAAFKAAMAMNNLKITVEGQTDVKLFPEDEESDNILNIKRGIVSALLVPVMEEERNKEMPTVHGVCSNVYTVNSREDIATDVNVTRDLSKCDRFIPRSQDTSPLAFLSGMNIPLSKMISSTQTCNYKFDNQKKHMTSGTCTEKHLFLPLSHQNEYGISTLVKQTVTLRETAKINDRIFERNDANLRLLSMDNVDEKSPVQTKDAAITKFQQLNTLSQTDQGEERASLFRKLVTDFRGLKVDVLGSAVVEMMDMSVPLTMQALVQCGTPECTSALLKVLRTFDQAALEVDATVYALALLPSPSRLMVKDMLAMAQYKKSKPIMYALSNVVRKLYQSEGVTPEITAVSEFMASLLGADCAGDKDLTFMALRVIGNMGEAMEDADAAIKNTLLKCMRQPTTTLSVQLAAIQAFRRMSVTDEIRSNLQRVSQYPKGAVQKRLAAYLILMRNPQDSDIEMVKKLLTQEQNVQIKGFVTSHIYNIISSTDSETQILGRKLMDALQDTDVATHNDYTTKSRNYKLGVAHESMQAAIQGNIVFDPSNQLPREVLLETTLKAFGFNLDIWEVGMEGKGLEPTIEALFGKNGFFPDTVSKALYWAEDMMPPKIKEVLEKWVAPLKSEGQKVPENLGREIVRNFNKLVKDLQSQESPEAMAYLRIMGNELGYIKGNELNFIAENVLMYADIFIRILPGMVMNKMMSGTDNEIFAHYIFMDNKFTMSTAAGLPLTFALSGTFTPGAKGGLRMSPNMKELLFMPSVGVEFMTQMGVHVPEFIASTVEMQTNIYHESKVNAKITMEQNQVKLSIPAPQGTTKLLSISNKVLIVGAGQATMIQHTEGDSNCSPLFSGVTYCTKTLRASTGDKTAAPYFPLNGETMFAVDLKPTNEVSEYTATIAYKLLSEGKDGRQKVDSLKMALRAEAKAVFFMNRNVFTTQVQIPDFDVEAGVKVSMTDSSSKGKSMILEISNKNVPQLSLIGRANLQAMTDGMLQVQLLVPSLKTDAAITATMSKTDRFTVEIKSDVKLPETSSIQAVTFKYGEDQAEVQLVSNVNADTKILVPYTEALQVWLRQFGEDVMDQQVVKTDMKLRHIFNKAVEASNIWMDKITTDVPYVETLRNNIADVEMPTMPENLFMNLESTFRYQFNQDQMTITIPLPLGGKSSEELRVPARVTSPHISLPQVGMDISPREIQIPTFTIPSEYDLTLPLMGMVEVSAKVNSNYYNWEATVSAGNNTAESPSYLAQFNIMAESPVKLLSFSTEGTTKITDTAEKTMKFSMDGSLKHMLVNTGFNLLETIAVTDNVRSTGRYNIYAVAPLGLDTSLTITTQFTLDSNILSGDINTDGSVSVGPMTASTTYLHTFSIEPLKKEARLESTLRVNSEILKISNKVKASYANEELLIESNTNMHSNPIKHTTKMSLSYKDVKLTIQSDSVTKANERMLRSQMEFSSTNGQASLRIENQADDTENRAYSLITGSINPSGLEVNTDASMNIFSSLASHKATLALTMNGLTTSCTTTAQHSPMTFENVFHGGVDTSGATISLTTKGAIKDNKAELNIEGKIASTEVYCNSIFKGNLFDINTMNRMNLRVNEDGLIISNNMVGSLNEMRTENTHTLTLALKSFTLRSKTDNVLDKRNSYMHDITVNMEPYTASVIVKNDMKIMEITFMNDGQFKVEPYNMELTGTMMGGFSEEELKHTYEIKFVDMVLSAKCNTNGKLLGSHMTHTTDMEIAGLTMKFNNVANLNSPSLRLDSTVKTVAAPFTLTIDAIFNSDGAVDLYGQQSGELYSKFLLKAEPILFTHSFEYRASTTHELEGRPTIKTNMENKFNSMLSLREQSVTLKMKSKVDQHTFDEEISAYNNAEKMGIEVAGVMSTPFFSEASQDYSISGFLKYDKNSDSHFIQIPFIEHLPAVIENMKTTMMRLMDQSIEMLKDINNKYEISVKLQNKVSELKDVIDNFDFNLFVQDFRKFINSIENFMTNLTAKFPTDKIMDVLKSTKDAVMAWIKKHNIANKFNVTYAKIEEILSKYEVEKMIGALMDEIVKIMKQYQVREKIQSAFDALRSIDVQPLFKKALAPVQELVNELYSFDFKQLIEDMSNYFLKMVQNIKSFDYDTLTMELKEKITDMTKIPCFGKLYGEFRVTSPHYKLRTTADLENTTTTSVTPEFKMNLNSQATSTLKILDFTVDASAHFALPKMSSLSISENINVDQSCFTLDHKGTMTIYGLTAQASAETTAKITTELYSANLGNKALFATENGVSATMETGYNQNIYNPLLNIFSETRMNQKIVFLLEAGTARLTFNNLANGKYSVDDISNEGTHNSDMEVVMDLHTFKVTFNGETGGSNFKINQNLVADICIFRHMIIEAKVETETPFMKGSVAEVKFQAKVEDMKIDFTASHSAQLIGKVEGTLSSSALALITPNELMFDTKNKGNAKVALPFKLSGKVDLQNDIALTLNSEVQQASWTGMTRFNQYKYSHYFTMDNEEKEIHIFSQINGEANLDVLKEPITIPEMTMPFVGTKTPRVDAFSLWEDTGLSYLLTTTQQTFEMNSKLRYRKNPEVITIDINVDPIINVINTNVKTLHKKVLISKDKAAAILATSYGKAKAEYEKYSIELPKTITVPAYKVPVMNVEVSTFTIPLPDFSLITMPALHVPSALSKLTLPKITLPKIQSIKIPVMGDLIHEFSMKTAIITLKTDASILNKDNFIIQLDASSSSEFEILTGKIQGNINLNKAGGFKLSSLLSVKHSMVEGNHESAIILNYENVQASITNSAKVNLPDLTMEIYQEITGNPDEGLVVSMSTPSAGLIAVQMQTKRPVQLKTRLYGRYPSEPTTDIDILGLKMSVMSSEKLNIQTTWNMEMPYEMMLGLKKQVPTVMEMVSDPAVITYNEIYRYTGRLGDSIEQAKKQGKVVFKRAVDKLAEVNPSNVVTAVTDKTMWILKKYQKKVETILDAVVQFLRETTFQIPGYEQRMSGLEMYQTFSAFVADVSEEAVLRIPEYFASIFTSVLDYFRAIEFSLPGSNHIVSGREIIDDLSVAMRTIQDRVILTLRKLGNIQLEDIIERFSASMQFALEQSERFLQTLKSQNVEKLSAFFTDVYNDVSSYPVLAEVANQYEEVCRIVMEYLKTVRAKINLILTDMSSEQLQVDIQFWIDSLVKRMNAFQNNAIETLKEKSKNVEPFVRVSDRQGSDEAHSSFHYTTRAKHLHTVDSHQHTALETASRRGPSFLQGRPCRALEHLPDPLLGSGGALQIFICADARGHGPAVLRSHGLQLQAGQLVLHVLVVAQVLLVGHQYDGHVGTKVFDLGHPLLGDVLQRVRAVHGEAHQDDVGVRVGEGAQAVVVLLPGGVPQGQLHLLVVRLYVRHVRLEHGRHIHLGELVLAEHDQKTRLPARAVPHHDKFFAYVRHTRCLFYPPSSRSNVPSKKKRITNVGYYLSIRSHHFCLLYSKLKLGRLVRSRYLQGGGTGDGELLASTIKPLLKSPLSLQGNKKTNIEFGLTARVKAETLSPHDNALTRGMSIPCSIRGMNDVAWQETRGGMLHANGAPETGGVRVHVGGALAAVGVAGQAPGGPHLQGMDRGPNPTPGTPQPPLSGRSQDDATVGYFFQRPPGEQLGGCAPSKHRWPTGDANHVDQVRAEDEMNYDFQALALESRGMGELLPAKKLWDSDELAKDGRKGMLLGEEWRDNAWGTSHHSVSQPIMVQRRPGPSFHGNGDANSVLSPRSEGGGLGVSMVEYVLSSSPGDKMDSRYRNGGYGGGDADQDGREKNDAQEKISPFEEDKSPEMKVGEETDPAKANGRSLLNGMDRDCKDFNPTPGSRQASPTEAVERMGPSQTGLEMMGQHHPHVLQQQNHAQHKAPEEFHNQEAQNMGGMEQPAGVESLQFDYAGNQIQVDSSGTPVGLFDYNSQQQLFQRSNALAVQQLTAAQQQQYALAAAQQQHLAGLAPAFVPNPYIINAGPPGTDPYTAAGLAAAASLAGPTVVPPQYYGVPWGVYPANLFQQQAASNANHSANQQASNQGQGPGQQQVMRTGTNQRPLTPGQGQQSQQESLAAAAAANPALAYAGMQGYQVLAPAAYYDQNGALVMGPGARAGLGGPVRLVQTPLLINAAAAQAAAAVSASGSGNNMSGPPANGLYRSMPQPQQQQQQQQQQQHSGLPSSSFYGSGSVPNTSQSSSLFSHTSAAQQPSSSLGFSSTGGSLGVGLGSALGAFGSSVSSSTSTSVNRRDSLLASSDLYKRGGSSLTPIGQPFYNSLGYSSSPSPIGLTPGHSPLTPPPSLPSSHGSSSSLHLGGLTNGSGRYISAAPGAEAKYRSAGGTSSLFNSSSQLFPPSRPRYSRSDVMPSGRSRLLEDFRNNRFPNLQLRDLPGHMVEFSQDQHGSRFIQQKLERATPAERQMVFGEILQAAYQLMTDVFGNYVIQKFFEFGSADQKLALATRIRGHVLPLALQMYGCRVIQKALESISSDQQVISDIVRELDGHVLKCVKDQNGNHVVFVLSTHPYGCRVIQRILEHCTQEQTLPILEELHQHSEQLGQKYQGVSLEMTPKTYYTVSRDALFKDQYGNYVIQHVLEHGRPEDKSKIVAEVRGKVLVLSQHKFASNVVEKCVIHSSRAERALLIDEVCCQKDGPHSALYTMMKDQYANYVVQRMIDMAEPAQRKIIMHKIRPHIATLRKYTYGKHILAKLEKYYMKSGSELGPIGGPPNGLM</sequence>
<feature type="domain" description="Vitellogenin" evidence="24">
    <location>
        <begin position="33"/>
        <end position="650"/>
    </location>
</feature>
<dbReference type="FunFam" id="2.30.230.10:FF:000003">
    <property type="entry name" value="Apolipoprotein B"/>
    <property type="match status" value="1"/>
</dbReference>
<evidence type="ECO:0000256" key="10">
    <source>
        <dbReference type="ARBA" id="ARBA00022677"/>
    </source>
</evidence>
<dbReference type="GO" id="GO:0042953">
    <property type="term" value="P:lipoprotein transport"/>
    <property type="evidence" value="ECO:0007669"/>
    <property type="project" value="TreeGrafter"/>
</dbReference>
<feature type="compositionally biased region" description="Basic and acidic residues" evidence="22">
    <location>
        <begin position="3854"/>
        <end position="3885"/>
    </location>
</feature>
<evidence type="ECO:0000256" key="16">
    <source>
        <dbReference type="ARBA" id="ARBA00023166"/>
    </source>
</evidence>
<dbReference type="InterPro" id="IPR011030">
    <property type="entry name" value="Lipovitellin_superhlx_dom"/>
</dbReference>
<evidence type="ECO:0000256" key="2">
    <source>
        <dbReference type="ARBA" id="ARBA00004502"/>
    </source>
</evidence>
<dbReference type="CDD" id="cd07920">
    <property type="entry name" value="Pumilio"/>
    <property type="match status" value="1"/>
</dbReference>
<feature type="region of interest" description="Disordered" evidence="22">
    <location>
        <begin position="4211"/>
        <end position="4285"/>
    </location>
</feature>
<feature type="repeat" description="Pumilio" evidence="20">
    <location>
        <begin position="4710"/>
        <end position="4752"/>
    </location>
</feature>
<evidence type="ECO:0000256" key="18">
    <source>
        <dbReference type="ARBA" id="ARBA00023221"/>
    </source>
</evidence>
<keyword evidence="15" id="KW-0443">Lipid metabolism</keyword>
<dbReference type="GO" id="GO:0034361">
    <property type="term" value="C:very-low-density lipoprotein particle"/>
    <property type="evidence" value="ECO:0007669"/>
    <property type="project" value="TreeGrafter"/>
</dbReference>
<feature type="compositionally biased region" description="Low complexity" evidence="22">
    <location>
        <begin position="4263"/>
        <end position="4285"/>
    </location>
</feature>
<dbReference type="InterPro" id="IPR009454">
    <property type="entry name" value="Lipid_transpt_open_b-sht"/>
</dbReference>
<evidence type="ECO:0000256" key="22">
    <source>
        <dbReference type="SAM" id="MobiDB-lite"/>
    </source>
</evidence>
<evidence type="ECO:0000256" key="13">
    <source>
        <dbReference type="ARBA" id="ARBA00022737"/>
    </source>
</evidence>
<feature type="region of interest" description="Disordered" evidence="22">
    <location>
        <begin position="4413"/>
        <end position="4433"/>
    </location>
</feature>
<dbReference type="GO" id="GO:0003723">
    <property type="term" value="F:RNA binding"/>
    <property type="evidence" value="ECO:0007669"/>
    <property type="project" value="InterPro"/>
</dbReference>
<keyword evidence="17" id="KW-0325">Glycoprotein</keyword>
<dbReference type="Ensembl" id="ENSSMAT00000072004.1">
    <property type="protein sequence ID" value="ENSSMAP00000046678.1"/>
    <property type="gene ID" value="ENSSMAG00000018236.2"/>
</dbReference>
<dbReference type="GO" id="GO:0042632">
    <property type="term" value="P:cholesterol homeostasis"/>
    <property type="evidence" value="ECO:0007669"/>
    <property type="project" value="TreeGrafter"/>
</dbReference>
<keyword evidence="16" id="KW-1207">Sterol metabolism</keyword>
<dbReference type="Pfam" id="PF06448">
    <property type="entry name" value="DUF1081"/>
    <property type="match status" value="1"/>
</dbReference>
<dbReference type="Pfam" id="PF00806">
    <property type="entry name" value="PUF"/>
    <property type="match status" value="7"/>
</dbReference>
<feature type="compositionally biased region" description="Low complexity" evidence="22">
    <location>
        <begin position="4211"/>
        <end position="4244"/>
    </location>
</feature>
<reference evidence="25" key="2">
    <citation type="submission" date="2025-08" db="UniProtKB">
        <authorList>
            <consortium name="Ensembl"/>
        </authorList>
    </citation>
    <scope>IDENTIFICATION</scope>
</reference>
<evidence type="ECO:0000256" key="6">
    <source>
        <dbReference type="ARBA" id="ARBA00022513"/>
    </source>
</evidence>
<keyword evidence="6" id="KW-0162">Chylomicron</keyword>
<evidence type="ECO:0000256" key="7">
    <source>
        <dbReference type="ARBA" id="ARBA00022525"/>
    </source>
</evidence>
<feature type="repeat" description="Pumilio" evidence="20">
    <location>
        <begin position="4527"/>
        <end position="4564"/>
    </location>
</feature>
<dbReference type="PANTHER" id="PTHR13769">
    <property type="entry name" value="APOLIPOPROTEIN B"/>
    <property type="match status" value="1"/>
</dbReference>
<feature type="repeat" description="Pumilio" evidence="20">
    <location>
        <begin position="4578"/>
        <end position="4613"/>
    </location>
</feature>
<feature type="compositionally biased region" description="Low complexity" evidence="22">
    <location>
        <begin position="4370"/>
        <end position="4382"/>
    </location>
</feature>
<feature type="region of interest" description="Disordered" evidence="22">
    <location>
        <begin position="3832"/>
        <end position="3931"/>
    </location>
</feature>
<evidence type="ECO:0000256" key="14">
    <source>
        <dbReference type="ARBA" id="ARBA00023055"/>
    </source>
</evidence>
<dbReference type="InterPro" id="IPR001313">
    <property type="entry name" value="Pumilio_RNA-bd_rpt"/>
</dbReference>
<evidence type="ECO:0000256" key="20">
    <source>
        <dbReference type="PROSITE-ProRule" id="PRU00317"/>
    </source>
</evidence>
<gene>
    <name evidence="25" type="primary">pum2</name>
</gene>
<evidence type="ECO:0008006" key="27">
    <source>
        <dbReference type="Google" id="ProtNLM"/>
    </source>
</evidence>
<dbReference type="InterPro" id="IPR015816">
    <property type="entry name" value="Vitellinogen_b-sht_N"/>
</dbReference>
<dbReference type="PROSITE" id="PS51211">
    <property type="entry name" value="VITELLOGENIN"/>
    <property type="match status" value="1"/>
</dbReference>
<evidence type="ECO:0000313" key="25">
    <source>
        <dbReference type="Ensembl" id="ENSSMAP00000046678.1"/>
    </source>
</evidence>
<dbReference type="InterPro" id="IPR015819">
    <property type="entry name" value="Lipid_transp_b-sht_shell"/>
</dbReference>
<keyword evidence="12" id="KW-0732">Signal</keyword>
<evidence type="ECO:0000256" key="3">
    <source>
        <dbReference type="ARBA" id="ARBA00004613"/>
    </source>
</evidence>
<dbReference type="Pfam" id="PF09172">
    <property type="entry name" value="Vit_open_b-sht"/>
    <property type="match status" value="1"/>
</dbReference>
<evidence type="ECO:0000313" key="26">
    <source>
        <dbReference type="Proteomes" id="UP000694558"/>
    </source>
</evidence>
<evidence type="ECO:0000256" key="19">
    <source>
        <dbReference type="ARBA" id="ARBA00023313"/>
    </source>
</evidence>
<dbReference type="PROSITE" id="PS50302">
    <property type="entry name" value="PUM"/>
    <property type="match status" value="7"/>
</dbReference>
<protein>
    <recommendedName>
        <fullName evidence="27">Vitellogenin domain-containing protein</fullName>
    </recommendedName>
</protein>
<keyword evidence="19" id="KW-0850">VLDL</keyword>
<evidence type="ECO:0000256" key="12">
    <source>
        <dbReference type="ARBA" id="ARBA00022729"/>
    </source>
</evidence>
<evidence type="ECO:0000256" key="21">
    <source>
        <dbReference type="PROSITE-ProRule" id="PRU00557"/>
    </source>
</evidence>
<dbReference type="Gene3D" id="1.25.10.20">
    <property type="entry name" value="Vitellinogen, superhelical"/>
    <property type="match status" value="1"/>
</dbReference>
<evidence type="ECO:0000256" key="4">
    <source>
        <dbReference type="ARBA" id="ARBA00022448"/>
    </source>
</evidence>
<dbReference type="SMART" id="SM01169">
    <property type="entry name" value="DUF1943"/>
    <property type="match status" value="1"/>
</dbReference>
<dbReference type="Proteomes" id="UP000694558">
    <property type="component" value="Chromosome 20"/>
</dbReference>
<dbReference type="GO" id="GO:0030301">
    <property type="term" value="P:cholesterol transport"/>
    <property type="evidence" value="ECO:0007669"/>
    <property type="project" value="TreeGrafter"/>
</dbReference>
<reference evidence="25" key="1">
    <citation type="submission" date="2023-05" db="EMBL/GenBank/DDBJ databases">
        <title>High-quality long-read genome of Scophthalmus maximus.</title>
        <authorList>
            <person name="Lien S."/>
            <person name="Martinez P."/>
        </authorList>
    </citation>
    <scope>NUCLEOTIDE SEQUENCE [LARGE SCALE GENOMIC DNA]</scope>
</reference>
<feature type="compositionally biased region" description="Low complexity" evidence="22">
    <location>
        <begin position="4097"/>
        <end position="4118"/>
    </location>
</feature>
<proteinExistence type="predicted"/>
<dbReference type="InterPro" id="IPR033133">
    <property type="entry name" value="PUM-HD"/>
</dbReference>
<keyword evidence="9" id="KW-0358">Heparin-binding</keyword>
<comment type="subcellular location">
    <subcellularLocation>
        <location evidence="1">Cytoplasm</location>
    </subcellularLocation>
    <subcellularLocation>
        <location evidence="2">Lipid droplet</location>
    </subcellularLocation>
    <subcellularLocation>
        <location evidence="3">Secreted</location>
    </subcellularLocation>
</comment>
<keyword evidence="7" id="KW-0964">Secreted</keyword>
<dbReference type="InterPro" id="IPR052418">
    <property type="entry name" value="Apolipoprotein_B"/>
</dbReference>
<evidence type="ECO:0000256" key="11">
    <source>
        <dbReference type="ARBA" id="ARBA00022710"/>
    </source>
</evidence>